<dbReference type="InterPro" id="IPR004821">
    <property type="entry name" value="Cyt_trans-like"/>
</dbReference>
<reference evidence="12" key="1">
    <citation type="submission" date="2019-01" db="EMBL/GenBank/DDBJ databases">
        <title>Gri0909 isolated from a small marine red alga.</title>
        <authorList>
            <person name="Kim J."/>
            <person name="Jeong S.E."/>
            <person name="Jeon C.O."/>
        </authorList>
    </citation>
    <scope>NUCLEOTIDE SEQUENCE [LARGE SCALE GENOMIC DNA]</scope>
    <source>
        <strain evidence="12">Gri0909</strain>
    </source>
</reference>
<comment type="subcellular location">
    <subcellularLocation>
        <location evidence="9">Cytoplasm</location>
    </subcellularLocation>
</comment>
<evidence type="ECO:0000259" key="10">
    <source>
        <dbReference type="Pfam" id="PF01467"/>
    </source>
</evidence>
<comment type="cofactor">
    <cofactor evidence="9">
        <name>Mg(2+)</name>
        <dbReference type="ChEBI" id="CHEBI:18420"/>
    </cofactor>
</comment>
<feature type="binding site" evidence="9">
    <location>
        <position position="20"/>
    </location>
    <ligand>
        <name>ATP</name>
        <dbReference type="ChEBI" id="CHEBI:30616"/>
    </ligand>
</feature>
<dbReference type="GO" id="GO:0005737">
    <property type="term" value="C:cytoplasm"/>
    <property type="evidence" value="ECO:0007669"/>
    <property type="project" value="UniProtKB-SubCell"/>
</dbReference>
<evidence type="ECO:0000256" key="3">
    <source>
        <dbReference type="ARBA" id="ARBA00022695"/>
    </source>
</evidence>
<comment type="function">
    <text evidence="9">Reversibly transfers an adenylyl group from ATP to 4'-phosphopantetheine, yielding dephospho-CoA (dPCoA) and pyrophosphate.</text>
</comment>
<dbReference type="PRINTS" id="PR01020">
    <property type="entry name" value="LPSBIOSNTHSS"/>
</dbReference>
<feature type="binding site" evidence="9">
    <location>
        <begin position="98"/>
        <end position="100"/>
    </location>
    <ligand>
        <name>ATP</name>
        <dbReference type="ChEBI" id="CHEBI:30616"/>
    </ligand>
</feature>
<dbReference type="GO" id="GO:0015937">
    <property type="term" value="P:coenzyme A biosynthetic process"/>
    <property type="evidence" value="ECO:0007669"/>
    <property type="project" value="UniProtKB-UniRule"/>
</dbReference>
<comment type="pathway">
    <text evidence="9">Cofactor biosynthesis; coenzyme A biosynthesis; CoA from (R)-pantothenate: step 4/5.</text>
</comment>
<name>A0A437QX07_9PROT</name>
<evidence type="ECO:0000256" key="6">
    <source>
        <dbReference type="ARBA" id="ARBA00022842"/>
    </source>
</evidence>
<evidence type="ECO:0000256" key="5">
    <source>
        <dbReference type="ARBA" id="ARBA00022840"/>
    </source>
</evidence>
<dbReference type="GO" id="GO:0005524">
    <property type="term" value="F:ATP binding"/>
    <property type="evidence" value="ECO:0007669"/>
    <property type="project" value="UniProtKB-KW"/>
</dbReference>
<dbReference type="HAMAP" id="MF_00151">
    <property type="entry name" value="PPAT_bact"/>
    <property type="match status" value="1"/>
</dbReference>
<dbReference type="Pfam" id="PF01467">
    <property type="entry name" value="CTP_transf_like"/>
    <property type="match status" value="1"/>
</dbReference>
<feature type="binding site" evidence="9">
    <location>
        <position position="97"/>
    </location>
    <ligand>
        <name>substrate</name>
    </ligand>
</feature>
<dbReference type="Gene3D" id="3.40.50.620">
    <property type="entry name" value="HUPs"/>
    <property type="match status" value="1"/>
</dbReference>
<dbReference type="InterPro" id="IPR014729">
    <property type="entry name" value="Rossmann-like_a/b/a_fold"/>
</dbReference>
<dbReference type="GO" id="GO:0004595">
    <property type="term" value="F:pantetheine-phosphate adenylyltransferase activity"/>
    <property type="evidence" value="ECO:0007669"/>
    <property type="project" value="UniProtKB-UniRule"/>
</dbReference>
<dbReference type="Proteomes" id="UP000287447">
    <property type="component" value="Unassembled WGS sequence"/>
</dbReference>
<keyword evidence="7 9" id="KW-0173">Coenzyme A biosynthesis</keyword>
<keyword evidence="4 9" id="KW-0547">Nucleotide-binding</keyword>
<feature type="binding site" evidence="9">
    <location>
        <position position="45"/>
    </location>
    <ligand>
        <name>substrate</name>
    </ligand>
</feature>
<dbReference type="EMBL" id="SADE01000001">
    <property type="protein sequence ID" value="RVU39068.1"/>
    <property type="molecule type" value="Genomic_DNA"/>
</dbReference>
<keyword evidence="2 9" id="KW-0808">Transferase</keyword>
<protein>
    <recommendedName>
        <fullName evidence="9">Phosphopantetheine adenylyltransferase</fullName>
        <ecNumber evidence="9">2.7.7.3</ecNumber>
    </recommendedName>
    <alternativeName>
        <fullName evidence="9">Dephospho-CoA pyrophosphorylase</fullName>
    </alternativeName>
    <alternativeName>
        <fullName evidence="9">Pantetheine-phosphate adenylyltransferase</fullName>
        <shortName evidence="9">PPAT</shortName>
    </alternativeName>
</protein>
<evidence type="ECO:0000313" key="12">
    <source>
        <dbReference type="Proteomes" id="UP000287447"/>
    </source>
</evidence>
<comment type="similarity">
    <text evidence="9">Belongs to the bacterial CoaD family.</text>
</comment>
<sequence>MSTERVAIYPGTFDPITNGHMDIITRAARHMCDRLIVSVAVNAGKGPLFSLEERTQMVQAEIDSLANGGVATKIEVRNFDSLLIHYAQEVGATMIVRGLRAISDFEYEFQMVGMNARLNKNIETVFLMSSERNQFISSRLVKEIASLGGDVSEFVSPRIVERLKERLV</sequence>
<evidence type="ECO:0000256" key="8">
    <source>
        <dbReference type="ARBA" id="ARBA00029346"/>
    </source>
</evidence>
<keyword evidence="5 9" id="KW-0067">ATP-binding</keyword>
<dbReference type="UniPathway" id="UPA00241">
    <property type="reaction ID" value="UER00355"/>
</dbReference>
<evidence type="ECO:0000256" key="1">
    <source>
        <dbReference type="ARBA" id="ARBA00022490"/>
    </source>
</evidence>
<evidence type="ECO:0000313" key="11">
    <source>
        <dbReference type="EMBL" id="RVU39068.1"/>
    </source>
</evidence>
<keyword evidence="12" id="KW-1185">Reference proteome</keyword>
<keyword evidence="6 9" id="KW-0460">Magnesium</keyword>
<gene>
    <name evidence="9" type="primary">coaD</name>
    <name evidence="11" type="ORF">EOI86_07370</name>
</gene>
<feature type="binding site" evidence="9">
    <location>
        <begin position="133"/>
        <end position="139"/>
    </location>
    <ligand>
        <name>ATP</name>
        <dbReference type="ChEBI" id="CHEBI:30616"/>
    </ligand>
</feature>
<dbReference type="EC" id="2.7.7.3" evidence="9"/>
<dbReference type="InterPro" id="IPR001980">
    <property type="entry name" value="PPAT"/>
</dbReference>
<feature type="site" description="Transition state stabilizer" evidence="9">
    <location>
        <position position="20"/>
    </location>
</feature>
<dbReference type="NCBIfam" id="TIGR01510">
    <property type="entry name" value="coaD_prev_kdtB"/>
    <property type="match status" value="1"/>
</dbReference>
<evidence type="ECO:0000256" key="9">
    <source>
        <dbReference type="HAMAP-Rule" id="MF_00151"/>
    </source>
</evidence>
<dbReference type="NCBIfam" id="TIGR00125">
    <property type="entry name" value="cyt_tran_rel"/>
    <property type="match status" value="1"/>
</dbReference>
<feature type="domain" description="Cytidyltransferase-like" evidence="10">
    <location>
        <begin position="8"/>
        <end position="143"/>
    </location>
</feature>
<comment type="subunit">
    <text evidence="9">Homohexamer.</text>
</comment>
<organism evidence="11 12">
    <name type="scientific">Hwanghaeella grinnelliae</name>
    <dbReference type="NCBI Taxonomy" id="2500179"/>
    <lineage>
        <taxon>Bacteria</taxon>
        <taxon>Pseudomonadati</taxon>
        <taxon>Pseudomonadota</taxon>
        <taxon>Alphaproteobacteria</taxon>
        <taxon>Rhodospirillales</taxon>
        <taxon>Rhodospirillaceae</taxon>
        <taxon>Hwanghaeella</taxon>
    </lineage>
</organism>
<dbReference type="OrthoDB" id="9806661at2"/>
<evidence type="ECO:0000256" key="4">
    <source>
        <dbReference type="ARBA" id="ARBA00022741"/>
    </source>
</evidence>
<evidence type="ECO:0000256" key="7">
    <source>
        <dbReference type="ARBA" id="ARBA00022993"/>
    </source>
</evidence>
<dbReference type="SUPFAM" id="SSF52374">
    <property type="entry name" value="Nucleotidylyl transferase"/>
    <property type="match status" value="1"/>
</dbReference>
<feature type="binding site" evidence="9">
    <location>
        <position position="108"/>
    </location>
    <ligand>
        <name>ATP</name>
        <dbReference type="ChEBI" id="CHEBI:30616"/>
    </ligand>
</feature>
<comment type="caution">
    <text evidence="11">The sequence shown here is derived from an EMBL/GenBank/DDBJ whole genome shotgun (WGS) entry which is preliminary data.</text>
</comment>
<dbReference type="PANTHER" id="PTHR21342:SF1">
    <property type="entry name" value="PHOSPHOPANTETHEINE ADENYLYLTRANSFERASE"/>
    <property type="match status" value="1"/>
</dbReference>
<comment type="catalytic activity">
    <reaction evidence="8 9">
        <text>(R)-4'-phosphopantetheine + ATP + H(+) = 3'-dephospho-CoA + diphosphate</text>
        <dbReference type="Rhea" id="RHEA:19801"/>
        <dbReference type="ChEBI" id="CHEBI:15378"/>
        <dbReference type="ChEBI" id="CHEBI:30616"/>
        <dbReference type="ChEBI" id="CHEBI:33019"/>
        <dbReference type="ChEBI" id="CHEBI:57328"/>
        <dbReference type="ChEBI" id="CHEBI:61723"/>
        <dbReference type="EC" id="2.7.7.3"/>
    </reaction>
</comment>
<keyword evidence="3 9" id="KW-0548">Nucleotidyltransferase</keyword>
<feature type="binding site" evidence="9">
    <location>
        <begin position="12"/>
        <end position="13"/>
    </location>
    <ligand>
        <name>ATP</name>
        <dbReference type="ChEBI" id="CHEBI:30616"/>
    </ligand>
</feature>
<accession>A0A437QX07</accession>
<dbReference type="RefSeq" id="WP_127764440.1">
    <property type="nucleotide sequence ID" value="NZ_SADE01000001.1"/>
</dbReference>
<dbReference type="PANTHER" id="PTHR21342">
    <property type="entry name" value="PHOSPHOPANTETHEINE ADENYLYLTRANSFERASE"/>
    <property type="match status" value="1"/>
</dbReference>
<feature type="binding site" evidence="9">
    <location>
        <position position="83"/>
    </location>
    <ligand>
        <name>substrate</name>
    </ligand>
</feature>
<proteinExistence type="inferred from homology"/>
<dbReference type="CDD" id="cd02163">
    <property type="entry name" value="PPAT"/>
    <property type="match status" value="1"/>
</dbReference>
<feature type="binding site" evidence="9">
    <location>
        <position position="12"/>
    </location>
    <ligand>
        <name>substrate</name>
    </ligand>
</feature>
<dbReference type="AlphaFoldDB" id="A0A437QX07"/>
<keyword evidence="1 9" id="KW-0963">Cytoplasm</keyword>
<evidence type="ECO:0000256" key="2">
    <source>
        <dbReference type="ARBA" id="ARBA00022679"/>
    </source>
</evidence>